<dbReference type="PANTHER" id="PTHR12147">
    <property type="entry name" value="METALLOPEPTIDASE M28 FAMILY MEMBER"/>
    <property type="match status" value="1"/>
</dbReference>
<evidence type="ECO:0000259" key="3">
    <source>
        <dbReference type="Pfam" id="PF04389"/>
    </source>
</evidence>
<dbReference type="Proteomes" id="UP000184550">
    <property type="component" value="Unassembled WGS sequence"/>
</dbReference>
<dbReference type="GO" id="GO:0008235">
    <property type="term" value="F:metalloexopeptidase activity"/>
    <property type="evidence" value="ECO:0007669"/>
    <property type="project" value="InterPro"/>
</dbReference>
<organism evidence="4 5">
    <name type="scientific">Planktothrix serta PCC 8927</name>
    <dbReference type="NCBI Taxonomy" id="671068"/>
    <lineage>
        <taxon>Bacteria</taxon>
        <taxon>Bacillati</taxon>
        <taxon>Cyanobacteriota</taxon>
        <taxon>Cyanophyceae</taxon>
        <taxon>Oscillatoriophycideae</taxon>
        <taxon>Oscillatoriales</taxon>
        <taxon>Microcoleaceae</taxon>
        <taxon>Planktothrix</taxon>
    </lineage>
</organism>
<dbReference type="RefSeq" id="WP_083620619.1">
    <property type="nucleotide sequence ID" value="NZ_LR734865.1"/>
</dbReference>
<evidence type="ECO:0000313" key="5">
    <source>
        <dbReference type="Proteomes" id="UP000184550"/>
    </source>
</evidence>
<keyword evidence="1" id="KW-0378">Hydrolase</keyword>
<dbReference type="OrthoDB" id="9762302at2"/>
<evidence type="ECO:0000256" key="2">
    <source>
        <dbReference type="SAM" id="Phobius"/>
    </source>
</evidence>
<dbReference type="SUPFAM" id="SSF53187">
    <property type="entry name" value="Zn-dependent exopeptidases"/>
    <property type="match status" value="1"/>
</dbReference>
<evidence type="ECO:0000313" key="4">
    <source>
        <dbReference type="EMBL" id="VXD16716.1"/>
    </source>
</evidence>
<keyword evidence="2" id="KW-0812">Transmembrane</keyword>
<dbReference type="Pfam" id="PF04389">
    <property type="entry name" value="Peptidase_M28"/>
    <property type="match status" value="2"/>
</dbReference>
<dbReference type="PROSITE" id="PS00758">
    <property type="entry name" value="ARGE_DAPE_CPG2_1"/>
    <property type="match status" value="1"/>
</dbReference>
<dbReference type="InterPro" id="IPR001261">
    <property type="entry name" value="ArgE/DapE_CS"/>
</dbReference>
<reference evidence="4" key="1">
    <citation type="submission" date="2019-10" db="EMBL/GenBank/DDBJ databases">
        <authorList>
            <consortium name="Genoscope - CEA"/>
            <person name="William W."/>
        </authorList>
    </citation>
    <scope>NUCLEOTIDE SEQUENCE [LARGE SCALE GENOMIC DNA]</scope>
    <source>
        <strain evidence="4">BBR_PRJEB10992</strain>
    </source>
</reference>
<dbReference type="PROSITE" id="PS51257">
    <property type="entry name" value="PROKAR_LIPOPROTEIN"/>
    <property type="match status" value="1"/>
</dbReference>
<dbReference type="Gene3D" id="3.40.630.10">
    <property type="entry name" value="Zn peptidases"/>
    <property type="match status" value="1"/>
</dbReference>
<gene>
    <name evidence="4" type="ORF">PL8927_550076</name>
</gene>
<dbReference type="GO" id="GO:0006508">
    <property type="term" value="P:proteolysis"/>
    <property type="evidence" value="ECO:0007669"/>
    <property type="project" value="InterPro"/>
</dbReference>
<sequence length="362" mass="39673">MKAKKWIKIFLCIGMTMGIIIGCYDVFSPRKIDSIPLHSPIQVTPSPSPSVSGISPQLNTIDPDQLWSHVQALVGERYQNSDRKRVRNYLIQQLELLKLSPSLQPFEQGINIVTKRLGTDPKAGSILLAAHYDTVLNSPGADDNASGVAVILEIARLLVQKPTPRSLEIVFFDQEELGLLGSFAFTGQPENLKNLQAAIILDMVGYACHTPGCQTYPPGLTVTPVLEAAGIEFPDRGEFLTVVGEVQNLPLLKIFQTVDKSLRNIGSDSIKIPPLVALPIPLKGLLTPDVLRSDHAPFWYQGIPAVLITDTANLRSPHYHQPSDTLSNIEPKFFEGSAQIIYNVITELLNSQTPFILPPSSS</sequence>
<comment type="caution">
    <text evidence="4">The sequence shown here is derived from an EMBL/GenBank/DDBJ whole genome shotgun (WGS) entry which is preliminary data.</text>
</comment>
<name>A0A7Z9BSP9_9CYAN</name>
<keyword evidence="2" id="KW-0472">Membrane</keyword>
<dbReference type="InterPro" id="IPR045175">
    <property type="entry name" value="M28_fam"/>
</dbReference>
<dbReference type="AlphaFoldDB" id="A0A7Z9BSP9"/>
<feature type="domain" description="Peptidase M28" evidence="3">
    <location>
        <begin position="111"/>
        <end position="215"/>
    </location>
</feature>
<dbReference type="EMBL" id="CZCU02000130">
    <property type="protein sequence ID" value="VXD16716.1"/>
    <property type="molecule type" value="Genomic_DNA"/>
</dbReference>
<feature type="transmembrane region" description="Helical" evidence="2">
    <location>
        <begin position="6"/>
        <end position="27"/>
    </location>
</feature>
<accession>A0A7Z9BSP9</accession>
<protein>
    <recommendedName>
        <fullName evidence="3">Peptidase M28 domain-containing protein</fullName>
    </recommendedName>
</protein>
<proteinExistence type="predicted"/>
<dbReference type="PANTHER" id="PTHR12147:SF26">
    <property type="entry name" value="PEPTIDASE M28 DOMAIN-CONTAINING PROTEIN"/>
    <property type="match status" value="1"/>
</dbReference>
<feature type="domain" description="Peptidase M28" evidence="3">
    <location>
        <begin position="291"/>
        <end position="343"/>
    </location>
</feature>
<keyword evidence="5" id="KW-1185">Reference proteome</keyword>
<evidence type="ECO:0000256" key="1">
    <source>
        <dbReference type="ARBA" id="ARBA00022801"/>
    </source>
</evidence>
<dbReference type="InterPro" id="IPR007484">
    <property type="entry name" value="Peptidase_M28"/>
</dbReference>
<keyword evidence="2" id="KW-1133">Transmembrane helix</keyword>